<dbReference type="EMBL" id="CP013386">
    <property type="protein sequence ID" value="AOJ01773.1"/>
    <property type="molecule type" value="Genomic_DNA"/>
</dbReference>
<keyword evidence="2" id="KW-1185">Reference proteome</keyword>
<dbReference type="Proteomes" id="UP000062519">
    <property type="component" value="Chromosome 1"/>
</dbReference>
<accession>A0A1B4FDM4</accession>
<evidence type="ECO:0000313" key="2">
    <source>
        <dbReference type="Proteomes" id="UP000062519"/>
    </source>
</evidence>
<proteinExistence type="predicted"/>
<gene>
    <name evidence="1" type="ORF">WS70_07965</name>
</gene>
<reference evidence="1 2" key="1">
    <citation type="submission" date="2015-12" db="EMBL/GenBank/DDBJ databases">
        <title>Diversity of Burkholderia near neighbor genomes.</title>
        <authorList>
            <person name="Sahl J."/>
            <person name="Wagner D."/>
            <person name="Keim P."/>
        </authorList>
    </citation>
    <scope>NUCLEOTIDE SEQUENCE [LARGE SCALE GENOMIC DNA]</scope>
    <source>
        <strain evidence="1 2">BDU6</strain>
    </source>
</reference>
<dbReference type="KEGG" id="buu:WS70_07965"/>
<evidence type="ECO:0000313" key="1">
    <source>
        <dbReference type="EMBL" id="AOJ01773.1"/>
    </source>
</evidence>
<name>A0A1B4FDM4_9BURK</name>
<sequence length="119" mass="13099">MTKRRRPPPAGVFASKAIVRVFVHSSRAGGTRFPMRGLAMCIEGGIGVSACAVETRMSKMGMGRARVLDDTCMTDARSTAFRLARSSASMSGASHRCARRKKFVTAHLRCRRKRRVARI</sequence>
<protein>
    <submittedName>
        <fullName evidence="1">Uncharacterized protein</fullName>
    </submittedName>
</protein>
<organism evidence="1 2">
    <name type="scientific">Burkholderia mayonis</name>
    <dbReference type="NCBI Taxonomy" id="1385591"/>
    <lineage>
        <taxon>Bacteria</taxon>
        <taxon>Pseudomonadati</taxon>
        <taxon>Pseudomonadota</taxon>
        <taxon>Betaproteobacteria</taxon>
        <taxon>Burkholderiales</taxon>
        <taxon>Burkholderiaceae</taxon>
        <taxon>Burkholderia</taxon>
        <taxon>pseudomallei group</taxon>
    </lineage>
</organism>
<dbReference type="AlphaFoldDB" id="A0A1B4FDM4"/>